<dbReference type="Pfam" id="PF00072">
    <property type="entry name" value="Response_reg"/>
    <property type="match status" value="1"/>
</dbReference>
<dbReference type="EMBL" id="CP085144">
    <property type="protein sequence ID" value="UOA13687.1"/>
    <property type="molecule type" value="Genomic_DNA"/>
</dbReference>
<feature type="modified residue" description="4-aspartylphosphate" evidence="2">
    <location>
        <position position="54"/>
    </location>
</feature>
<evidence type="ECO:0000259" key="3">
    <source>
        <dbReference type="PROSITE" id="PS50110"/>
    </source>
</evidence>
<dbReference type="SMART" id="SM00448">
    <property type="entry name" value="REC"/>
    <property type="match status" value="1"/>
</dbReference>
<dbReference type="Proteomes" id="UP000831019">
    <property type="component" value="Chromosome"/>
</dbReference>
<dbReference type="RefSeq" id="WP_243262214.1">
    <property type="nucleotide sequence ID" value="NZ_CP085144.1"/>
</dbReference>
<dbReference type="PROSITE" id="PS50110">
    <property type="entry name" value="RESPONSE_REGULATORY"/>
    <property type="match status" value="1"/>
</dbReference>
<dbReference type="SUPFAM" id="SSF52172">
    <property type="entry name" value="CheY-like"/>
    <property type="match status" value="1"/>
</dbReference>
<keyword evidence="5" id="KW-1185">Reference proteome</keyword>
<accession>A0ABY3ZHK7</accession>
<feature type="domain" description="Response regulatory" evidence="3">
    <location>
        <begin position="4"/>
        <end position="121"/>
    </location>
</feature>
<dbReference type="InterPro" id="IPR011006">
    <property type="entry name" value="CheY-like_superfamily"/>
</dbReference>
<dbReference type="InterPro" id="IPR001789">
    <property type="entry name" value="Sig_transdc_resp-reg_receiver"/>
</dbReference>
<evidence type="ECO:0000313" key="4">
    <source>
        <dbReference type="EMBL" id="UOA13687.1"/>
    </source>
</evidence>
<evidence type="ECO:0000256" key="2">
    <source>
        <dbReference type="PROSITE-ProRule" id="PRU00169"/>
    </source>
</evidence>
<evidence type="ECO:0000256" key="1">
    <source>
        <dbReference type="ARBA" id="ARBA00022553"/>
    </source>
</evidence>
<organism evidence="4 5">
    <name type="scientific">Sulfitobacter dubius</name>
    <dbReference type="NCBI Taxonomy" id="218673"/>
    <lineage>
        <taxon>Bacteria</taxon>
        <taxon>Pseudomonadati</taxon>
        <taxon>Pseudomonadota</taxon>
        <taxon>Alphaproteobacteria</taxon>
        <taxon>Rhodobacterales</taxon>
        <taxon>Roseobacteraceae</taxon>
        <taxon>Sulfitobacter</taxon>
    </lineage>
</organism>
<gene>
    <name evidence="4" type="primary">btsR</name>
    <name evidence="4" type="ORF">DSM109990_00479</name>
</gene>
<evidence type="ECO:0000313" key="5">
    <source>
        <dbReference type="Proteomes" id="UP000831019"/>
    </source>
</evidence>
<reference evidence="5" key="1">
    <citation type="journal article" date="2022" name="Microorganisms">
        <title>Beyond the ABCs#Discovery of Three New Plasmid Types in Rhodobacterales (RepQ, RepY, RepW).</title>
        <authorList>
            <person name="Freese H.M."/>
            <person name="Ringel V."/>
            <person name="Overmann J."/>
            <person name="Petersen J."/>
        </authorList>
    </citation>
    <scope>NUCLEOTIDE SEQUENCE [LARGE SCALE GENOMIC DNA]</scope>
    <source>
        <strain evidence="5">DSM 109990</strain>
    </source>
</reference>
<dbReference type="InterPro" id="IPR050595">
    <property type="entry name" value="Bact_response_regulator"/>
</dbReference>
<dbReference type="PANTHER" id="PTHR44591:SF3">
    <property type="entry name" value="RESPONSE REGULATORY DOMAIN-CONTAINING PROTEIN"/>
    <property type="match status" value="1"/>
</dbReference>
<sequence length="134" mass="14857">MASRILHIDDDPIILELVKMIFSDDLSLTFVSCLNARDALAVVEDLKPDLIISDISMPDMGGMELAHRFGQNPAIAGTPIIFLSGRTRDLEVYDAFRDLEATVMQKPVDPGQLRSTVRQLLASQQQQMTQASNQ</sequence>
<name>A0ABY3ZHK7_9RHOB</name>
<proteinExistence type="predicted"/>
<keyword evidence="1 2" id="KW-0597">Phosphoprotein</keyword>
<protein>
    <submittedName>
        <fullName evidence="4">Transcriptional regulatory protein BtsR</fullName>
    </submittedName>
</protein>
<dbReference type="PANTHER" id="PTHR44591">
    <property type="entry name" value="STRESS RESPONSE REGULATOR PROTEIN 1"/>
    <property type="match status" value="1"/>
</dbReference>
<dbReference type="Gene3D" id="3.40.50.2300">
    <property type="match status" value="1"/>
</dbReference>